<evidence type="ECO:0000256" key="3">
    <source>
        <dbReference type="ARBA" id="ARBA00022448"/>
    </source>
</evidence>
<evidence type="ECO:0000256" key="2">
    <source>
        <dbReference type="ARBA" id="ARBA00009142"/>
    </source>
</evidence>
<dbReference type="AlphaFoldDB" id="A0A8T9MS74"/>
<keyword evidence="3" id="KW-0813">Transport</keyword>
<feature type="transmembrane region" description="Helical" evidence="8">
    <location>
        <begin position="164"/>
        <end position="183"/>
    </location>
</feature>
<protein>
    <recommendedName>
        <fullName evidence="8">Probable membrane transporter protein</fullName>
    </recommendedName>
</protein>
<keyword evidence="7 8" id="KW-0472">Membrane</keyword>
<dbReference type="InterPro" id="IPR002781">
    <property type="entry name" value="TM_pro_TauE-like"/>
</dbReference>
<feature type="transmembrane region" description="Helical" evidence="8">
    <location>
        <begin position="12"/>
        <end position="32"/>
    </location>
</feature>
<dbReference type="KEGG" id="ckh:LVJ77_09255"/>
<reference evidence="9" key="2">
    <citation type="submission" date="2024-09" db="EMBL/GenBank/DDBJ databases">
        <authorList>
            <person name="Veyrier F.J."/>
        </authorList>
    </citation>
    <scope>NUCLEOTIDE SEQUENCE</scope>
    <source>
        <strain evidence="9">17694</strain>
    </source>
</reference>
<dbReference type="Pfam" id="PF01925">
    <property type="entry name" value="TauE"/>
    <property type="match status" value="1"/>
</dbReference>
<feature type="transmembrane region" description="Helical" evidence="8">
    <location>
        <begin position="108"/>
        <end position="127"/>
    </location>
</feature>
<keyword evidence="4 8" id="KW-1003">Cell membrane</keyword>
<evidence type="ECO:0000256" key="6">
    <source>
        <dbReference type="ARBA" id="ARBA00022989"/>
    </source>
</evidence>
<evidence type="ECO:0000313" key="9">
    <source>
        <dbReference type="EMBL" id="UOP04467.2"/>
    </source>
</evidence>
<dbReference type="RefSeq" id="WP_211224357.1">
    <property type="nucleotide sequence ID" value="NZ_CP091521.1"/>
</dbReference>
<feature type="transmembrane region" description="Helical" evidence="8">
    <location>
        <begin position="139"/>
        <end position="158"/>
    </location>
</feature>
<dbReference type="PANTHER" id="PTHR30269">
    <property type="entry name" value="TRANSMEMBRANE PROTEIN YFCA"/>
    <property type="match status" value="1"/>
</dbReference>
<keyword evidence="5 8" id="KW-0812">Transmembrane</keyword>
<sequence>MMTGIEFWGLDLGVMAFLIVGAAVAGFIDALCGGGGLISIPVLLTAGFSPAQAIAANKLQGAVGALASTHYYAGKGVLDKRRLWALLPPALLGGGLGTLAIQFVGNRFMSYALPVMLILMAAYFAFSKQIKDEPRTAKMGVAAFSFTVVPLIGFYDGFFGPGAGTFYLAAVTMLLGMSLTAGMAYSRVLNLASNLVSLAIFIYLGKMVWLAGILMTVGEVAGVYLGSHLVYKNGAKLVKPLVVVACVAMALKYLFWGN</sequence>
<evidence type="ECO:0000256" key="8">
    <source>
        <dbReference type="RuleBase" id="RU363041"/>
    </source>
</evidence>
<dbReference type="PANTHER" id="PTHR30269:SF0">
    <property type="entry name" value="MEMBRANE TRANSPORTER PROTEIN YFCA-RELATED"/>
    <property type="match status" value="1"/>
</dbReference>
<keyword evidence="6 8" id="KW-1133">Transmembrane helix</keyword>
<accession>A0A8T9MS74</accession>
<evidence type="ECO:0000256" key="5">
    <source>
        <dbReference type="ARBA" id="ARBA00022692"/>
    </source>
</evidence>
<name>A0A8T9MS74_9NEIS</name>
<gene>
    <name evidence="9" type="ORF">LVJ77_09255</name>
</gene>
<dbReference type="GO" id="GO:0005886">
    <property type="term" value="C:plasma membrane"/>
    <property type="evidence" value="ECO:0007669"/>
    <property type="project" value="UniProtKB-SubCell"/>
</dbReference>
<feature type="transmembrane region" description="Helical" evidence="8">
    <location>
        <begin position="237"/>
        <end position="255"/>
    </location>
</feature>
<evidence type="ECO:0000256" key="1">
    <source>
        <dbReference type="ARBA" id="ARBA00004651"/>
    </source>
</evidence>
<dbReference type="EMBL" id="CP091521">
    <property type="protein sequence ID" value="UOP04467.2"/>
    <property type="molecule type" value="Genomic_DNA"/>
</dbReference>
<evidence type="ECO:0000256" key="7">
    <source>
        <dbReference type="ARBA" id="ARBA00023136"/>
    </source>
</evidence>
<feature type="transmembrane region" description="Helical" evidence="8">
    <location>
        <begin position="83"/>
        <end position="102"/>
    </location>
</feature>
<dbReference type="InterPro" id="IPR052017">
    <property type="entry name" value="TSUP"/>
</dbReference>
<comment type="subcellular location">
    <subcellularLocation>
        <location evidence="1 8">Cell membrane</location>
        <topology evidence="1 8">Multi-pass membrane protein</topology>
    </subcellularLocation>
</comment>
<keyword evidence="10" id="KW-1185">Reference proteome</keyword>
<feature type="transmembrane region" description="Helical" evidence="8">
    <location>
        <begin position="195"/>
        <end position="217"/>
    </location>
</feature>
<proteinExistence type="inferred from homology"/>
<dbReference type="Proteomes" id="UP000831534">
    <property type="component" value="Chromosome"/>
</dbReference>
<reference evidence="9" key="1">
    <citation type="journal article" date="2022" name="Res Sq">
        <title>Evolution of multicellular longitudinally dividing oral cavity symbionts (Neisseriaceae).</title>
        <authorList>
            <person name="Nyongesa S."/>
            <person name="Weber P."/>
            <person name="Bernet E."/>
            <person name="Pullido F."/>
            <person name="Nieckarz M."/>
            <person name="Delaby M."/>
            <person name="Nieves C."/>
            <person name="Viehboeck T."/>
            <person name="Krause N."/>
            <person name="Rivera-Millot A."/>
            <person name="Nakamura A."/>
            <person name="Vischer N."/>
            <person name="VanNieuwenhze M."/>
            <person name="Brun Y."/>
            <person name="Cava F."/>
            <person name="Bulgheresi S."/>
            <person name="Veyrier F."/>
        </authorList>
    </citation>
    <scope>NUCLEOTIDE SEQUENCE</scope>
    <source>
        <strain evidence="9">17694</strain>
    </source>
</reference>
<organism evidence="9 10">
    <name type="scientific">Conchiformibius kuhniae</name>
    <dbReference type="NCBI Taxonomy" id="211502"/>
    <lineage>
        <taxon>Bacteria</taxon>
        <taxon>Pseudomonadati</taxon>
        <taxon>Pseudomonadota</taxon>
        <taxon>Betaproteobacteria</taxon>
        <taxon>Neisseriales</taxon>
        <taxon>Neisseriaceae</taxon>
        <taxon>Conchiformibius</taxon>
    </lineage>
</organism>
<evidence type="ECO:0000256" key="4">
    <source>
        <dbReference type="ARBA" id="ARBA00022475"/>
    </source>
</evidence>
<comment type="similarity">
    <text evidence="2 8">Belongs to the 4-toluene sulfonate uptake permease (TSUP) (TC 2.A.102) family.</text>
</comment>
<evidence type="ECO:0000313" key="10">
    <source>
        <dbReference type="Proteomes" id="UP000831534"/>
    </source>
</evidence>